<dbReference type="InterPro" id="IPR019416">
    <property type="entry name" value="NCBP3"/>
</dbReference>
<dbReference type="GO" id="GO:0003729">
    <property type="term" value="F:mRNA binding"/>
    <property type="evidence" value="ECO:0007669"/>
    <property type="project" value="InterPro"/>
</dbReference>
<feature type="compositionally biased region" description="Basic residues" evidence="3">
    <location>
        <begin position="519"/>
        <end position="535"/>
    </location>
</feature>
<dbReference type="GO" id="GO:0005634">
    <property type="term" value="C:nucleus"/>
    <property type="evidence" value="ECO:0007669"/>
    <property type="project" value="TreeGrafter"/>
</dbReference>
<dbReference type="Pfam" id="PF10309">
    <property type="entry name" value="NCBP3"/>
    <property type="match status" value="1"/>
</dbReference>
<feature type="compositionally biased region" description="Basic and acidic residues" evidence="3">
    <location>
        <begin position="633"/>
        <end position="642"/>
    </location>
</feature>
<feature type="compositionally biased region" description="Acidic residues" evidence="3">
    <location>
        <begin position="18"/>
        <end position="31"/>
    </location>
</feature>
<feature type="compositionally biased region" description="Basic and acidic residues" evidence="3">
    <location>
        <begin position="401"/>
        <end position="413"/>
    </location>
</feature>
<dbReference type="AlphaFoldDB" id="A0A7R8VDS5"/>
<dbReference type="PANTHER" id="PTHR16291:SF0">
    <property type="entry name" value="NUCLEAR CAP-BINDING PROTEIN SUBUNIT 3"/>
    <property type="match status" value="1"/>
</dbReference>
<feature type="region of interest" description="Disordered" evidence="3">
    <location>
        <begin position="1"/>
        <end position="72"/>
    </location>
</feature>
<dbReference type="PANTHER" id="PTHR16291">
    <property type="entry name" value="NUCLEAR CAP-BINDING PROTEIN SUBUNIT 3"/>
    <property type="match status" value="1"/>
</dbReference>
<feature type="compositionally biased region" description="Polar residues" evidence="3">
    <location>
        <begin position="582"/>
        <end position="599"/>
    </location>
</feature>
<proteinExistence type="inferred from homology"/>
<feature type="compositionally biased region" description="Basic and acidic residues" evidence="3">
    <location>
        <begin position="536"/>
        <end position="580"/>
    </location>
</feature>
<feature type="region of interest" description="Disordered" evidence="3">
    <location>
        <begin position="190"/>
        <end position="211"/>
    </location>
</feature>
<accession>A0A7R8VDS5</accession>
<comment type="similarity">
    <text evidence="1">Belongs to the NCBP3 family.</text>
</comment>
<name>A0A7R8VDS5_TIMDO</name>
<evidence type="ECO:0000256" key="2">
    <source>
        <dbReference type="ARBA" id="ARBA00019876"/>
    </source>
</evidence>
<organism evidence="4">
    <name type="scientific">Timema douglasi</name>
    <name type="common">Walking stick</name>
    <dbReference type="NCBI Taxonomy" id="61478"/>
    <lineage>
        <taxon>Eukaryota</taxon>
        <taxon>Metazoa</taxon>
        <taxon>Ecdysozoa</taxon>
        <taxon>Arthropoda</taxon>
        <taxon>Hexapoda</taxon>
        <taxon>Insecta</taxon>
        <taxon>Pterygota</taxon>
        <taxon>Neoptera</taxon>
        <taxon>Polyneoptera</taxon>
        <taxon>Phasmatodea</taxon>
        <taxon>Timematodea</taxon>
        <taxon>Timematoidea</taxon>
        <taxon>Timematidae</taxon>
        <taxon>Timema</taxon>
    </lineage>
</organism>
<protein>
    <recommendedName>
        <fullName evidence="2">Nuclear cap-binding protein subunit 3</fullName>
    </recommendedName>
</protein>
<evidence type="ECO:0000313" key="4">
    <source>
        <dbReference type="EMBL" id="CAD7195274.1"/>
    </source>
</evidence>
<reference evidence="4" key="1">
    <citation type="submission" date="2020-11" db="EMBL/GenBank/DDBJ databases">
        <authorList>
            <person name="Tran Van P."/>
        </authorList>
    </citation>
    <scope>NUCLEOTIDE SEQUENCE</scope>
</reference>
<feature type="region of interest" description="Disordered" evidence="3">
    <location>
        <begin position="396"/>
        <end position="643"/>
    </location>
</feature>
<feature type="compositionally biased region" description="Pro residues" evidence="3">
    <location>
        <begin position="472"/>
        <end position="481"/>
    </location>
</feature>
<gene>
    <name evidence="4" type="ORF">TDIB3V08_LOCUS1670</name>
</gene>
<sequence>MATKTAVTELPNLKIEIENDFEEAMDTDDGENSVKKSSTPKDDETEEGEISDSKETEPDHDRHYENKPGGYVTDVDIFGKEEQNKLEERAKRFGLDLSDQKQVTDQQLKDLYTSLKMEEDSIKHYRLNSLHMRGTETMSTQDIFNYFKDYGPATIEWINDYTCNAVWLDDLSAARALIGLSWHIKGLDKYHSADDSSKKDKDSNDKKKDDKEIVVVVQEVEHEGEEDIMVIEEHKENITKTDPQLSAAEENGAVNAADIKVPIPPGPWRKGVDHPKAKCILLRFSTRTDKKARQAEKLSLLIMLMGKDGFRGSASAFALRESSKNLGEWREGTTFSTLDQDSDLDLTVIGRPFFCEIDALDHAATKAGITGLITASRKRRYLRKEMVEPPAVVFEDDLGDDRDFQDNLDDDSKNPWGSLAQSWNRLDQSRGRIPVTYEPESPPRRMTTPASPVRNSHHLHTRSILQRIGNVAPPPPVPPPTTSDDSKSSQSETSDDETWTRRNKAPRMRMYADDEQVRVNKRKAAAAKVQVHKVNSRHDSSRNRRRSPSQERERDLKPRSREDLRSRLVRDGKGRNREPDQAVNTLSSVWTRLRQQANNRSKDWEENSGSGSEWESDQNPRQAEESDEDEDSDPVRATKTVKESGFTGVDLRSKLNMKKSMKQVAVDSRIVSRTAPISPLLISMLSLKCWMVQALWYGAYPAITQGVASLYMSVGSDGGDIQVLQHQRGKDSTFSTKTGILGNTLESDAGSVQNESSCVDEFRSQAEVVDGKGDAGSPVDISLSSRVSSGAESLGPRWSAGSLDLCCWTFLFTVDAKFGYQCGEAVCGIGFCCGFLYLEF</sequence>
<dbReference type="GO" id="GO:0000340">
    <property type="term" value="F:RNA 7-methylguanosine cap binding"/>
    <property type="evidence" value="ECO:0007669"/>
    <property type="project" value="InterPro"/>
</dbReference>
<evidence type="ECO:0000256" key="3">
    <source>
        <dbReference type="SAM" id="MobiDB-lite"/>
    </source>
</evidence>
<evidence type="ECO:0000256" key="1">
    <source>
        <dbReference type="ARBA" id="ARBA00006069"/>
    </source>
</evidence>
<feature type="compositionally biased region" description="Basic and acidic residues" evidence="3">
    <location>
        <begin position="51"/>
        <end position="66"/>
    </location>
</feature>
<dbReference type="EMBL" id="OA564696">
    <property type="protein sequence ID" value="CAD7195274.1"/>
    <property type="molecule type" value="Genomic_DNA"/>
</dbReference>